<dbReference type="InterPro" id="IPR020630">
    <property type="entry name" value="THF_DH/CycHdrlase_cat_dom"/>
</dbReference>
<evidence type="ECO:0000256" key="8">
    <source>
        <dbReference type="ARBA" id="ARBA00023002"/>
    </source>
</evidence>
<keyword evidence="7 12" id="KW-0521">NADP</keyword>
<evidence type="ECO:0000256" key="2">
    <source>
        <dbReference type="ARBA" id="ARBA00011738"/>
    </source>
</evidence>
<sequence length="282" mass="30726">MAIIDGKALAEKMQADLKTKTDKLIKKGITPGLVVILVGEDSASQVYVKNKERVANNLGFNSVVRRVEETISEADLLKIINQYNLDSQFHGILVQLPLPKHIDEEKVLLTIDPQKDVDGFHPLNMGKLWEGNPLMIPSTPAGIMEMFKEYNVDLTGKNAVIVGRSNIVGKPMAALLLQENATVTITHSKTKDLKDVTKQADILVVAIGVGHFITADFVKNGAVVIDVGMNRNGEGKLIGDVKFDEVSEVASLITPVPGGVGPMTITMLMEQTYQAAWRTIND</sequence>
<evidence type="ECO:0000256" key="9">
    <source>
        <dbReference type="ARBA" id="ARBA00023102"/>
    </source>
</evidence>
<evidence type="ECO:0000256" key="11">
    <source>
        <dbReference type="ARBA" id="ARBA00023268"/>
    </source>
</evidence>
<dbReference type="Gene3D" id="3.40.50.10860">
    <property type="entry name" value="Leucine Dehydrogenase, chain A, domain 1"/>
    <property type="match status" value="1"/>
</dbReference>
<evidence type="ECO:0000256" key="7">
    <source>
        <dbReference type="ARBA" id="ARBA00022857"/>
    </source>
</evidence>
<dbReference type="InterPro" id="IPR046346">
    <property type="entry name" value="Aminoacid_DH-like_N_sf"/>
</dbReference>
<dbReference type="FunFam" id="3.40.50.10860:FF:000005">
    <property type="entry name" value="C-1-tetrahydrofolate synthase, cytoplasmic, putative"/>
    <property type="match status" value="1"/>
</dbReference>
<keyword evidence="4 12" id="KW-0028">Amino-acid biosynthesis</keyword>
<dbReference type="PANTHER" id="PTHR48099">
    <property type="entry name" value="C-1-TETRAHYDROFOLATE SYNTHASE, CYTOPLASMIC-RELATED"/>
    <property type="match status" value="1"/>
</dbReference>
<evidence type="ECO:0000256" key="3">
    <source>
        <dbReference type="ARBA" id="ARBA00022563"/>
    </source>
</evidence>
<dbReference type="InterPro" id="IPR020631">
    <property type="entry name" value="THF_DH/CycHdrlase_NAD-bd_dom"/>
</dbReference>
<accession>A0A1E8GMD0</accession>
<keyword evidence="6 12" id="KW-0378">Hydrolase</keyword>
<dbReference type="GO" id="GO:0004488">
    <property type="term" value="F:methylenetetrahydrofolate dehydrogenase (NADP+) activity"/>
    <property type="evidence" value="ECO:0007669"/>
    <property type="project" value="UniProtKB-UniRule"/>
</dbReference>
<evidence type="ECO:0000259" key="13">
    <source>
        <dbReference type="Pfam" id="PF00763"/>
    </source>
</evidence>
<dbReference type="EMBL" id="MKIR01000012">
    <property type="protein sequence ID" value="OFI49400.1"/>
    <property type="molecule type" value="Genomic_DNA"/>
</dbReference>
<dbReference type="HAMAP" id="MF_01576">
    <property type="entry name" value="THF_DHG_CYH"/>
    <property type="match status" value="1"/>
</dbReference>
<dbReference type="NCBIfam" id="NF010776">
    <property type="entry name" value="PRK14179.1"/>
    <property type="match status" value="1"/>
</dbReference>
<dbReference type="NCBIfam" id="NF010783">
    <property type="entry name" value="PRK14186.1"/>
    <property type="match status" value="1"/>
</dbReference>
<dbReference type="PROSITE" id="PS00767">
    <property type="entry name" value="THF_DHG_CYH_2"/>
    <property type="match status" value="1"/>
</dbReference>
<dbReference type="CDD" id="cd01080">
    <property type="entry name" value="NAD_bind_m-THF_DH_Cyclohyd"/>
    <property type="match status" value="1"/>
</dbReference>
<evidence type="ECO:0000313" key="15">
    <source>
        <dbReference type="EMBL" id="OFI49400.1"/>
    </source>
</evidence>
<dbReference type="AlphaFoldDB" id="A0A1E8GMD0"/>
<dbReference type="SUPFAM" id="SSF51735">
    <property type="entry name" value="NAD(P)-binding Rossmann-fold domains"/>
    <property type="match status" value="1"/>
</dbReference>
<gene>
    <name evidence="12" type="primary">folD</name>
    <name evidence="15" type="ORF">BG261_02120</name>
</gene>
<keyword evidence="10 12" id="KW-0486">Methionine biosynthesis</keyword>
<comment type="similarity">
    <text evidence="12">Belongs to the tetrahydrofolate dehydrogenase/cyclohydrolase family.</text>
</comment>
<feature type="domain" description="Tetrahydrofolate dehydrogenase/cyclohydrolase NAD(P)-binding" evidence="14">
    <location>
        <begin position="137"/>
        <end position="277"/>
    </location>
</feature>
<evidence type="ECO:0000256" key="1">
    <source>
        <dbReference type="ARBA" id="ARBA00004777"/>
    </source>
</evidence>
<evidence type="ECO:0000256" key="6">
    <source>
        <dbReference type="ARBA" id="ARBA00022801"/>
    </source>
</evidence>
<dbReference type="SUPFAM" id="SSF53223">
    <property type="entry name" value="Aminoacid dehydrogenase-like, N-terminal domain"/>
    <property type="match status" value="1"/>
</dbReference>
<dbReference type="GO" id="GO:0009086">
    <property type="term" value="P:methionine biosynthetic process"/>
    <property type="evidence" value="ECO:0007669"/>
    <property type="project" value="UniProtKB-KW"/>
</dbReference>
<dbReference type="RefSeq" id="WP_070791921.1">
    <property type="nucleotide sequence ID" value="NZ_MKIR01000012.1"/>
</dbReference>
<evidence type="ECO:0000313" key="16">
    <source>
        <dbReference type="Proteomes" id="UP000178622"/>
    </source>
</evidence>
<comment type="function">
    <text evidence="12">Catalyzes the oxidation of 5,10-methylenetetrahydrofolate to 5,10-methenyltetrahydrofolate and then the hydrolysis of 5,10-methenyltetrahydrofolate to 10-formyltetrahydrofolate.</text>
</comment>
<dbReference type="Gene3D" id="3.40.50.720">
    <property type="entry name" value="NAD(P)-binding Rossmann-like Domain"/>
    <property type="match status" value="1"/>
</dbReference>
<comment type="pathway">
    <text evidence="1 12">One-carbon metabolism; tetrahydrofolate interconversion.</text>
</comment>
<dbReference type="PANTHER" id="PTHR48099:SF5">
    <property type="entry name" value="C-1-TETRAHYDROFOLATE SYNTHASE, CYTOPLASMIC"/>
    <property type="match status" value="1"/>
</dbReference>
<dbReference type="Proteomes" id="UP000178622">
    <property type="component" value="Unassembled WGS sequence"/>
</dbReference>
<dbReference type="GO" id="GO:0005829">
    <property type="term" value="C:cytosol"/>
    <property type="evidence" value="ECO:0007669"/>
    <property type="project" value="TreeGrafter"/>
</dbReference>
<dbReference type="FunFam" id="3.40.50.720:FF:000094">
    <property type="entry name" value="Bifunctional protein FolD"/>
    <property type="match status" value="1"/>
</dbReference>
<dbReference type="STRING" id="1859473.BG261_02120"/>
<protein>
    <recommendedName>
        <fullName evidence="12">Bifunctional protein FolD</fullName>
    </recommendedName>
    <domain>
        <recommendedName>
            <fullName evidence="12">Methylenetetrahydrofolate dehydrogenase</fullName>
            <ecNumber evidence="12">1.5.1.5</ecNumber>
        </recommendedName>
    </domain>
    <domain>
        <recommendedName>
            <fullName evidence="12">Methenyltetrahydrofolate cyclohydrolase</fullName>
            <ecNumber evidence="12">3.5.4.9</ecNumber>
        </recommendedName>
    </domain>
</protein>
<keyword evidence="8 12" id="KW-0560">Oxidoreductase</keyword>
<evidence type="ECO:0000256" key="5">
    <source>
        <dbReference type="ARBA" id="ARBA00022755"/>
    </source>
</evidence>
<comment type="caution">
    <text evidence="12">Lacks conserved residue(s) required for the propagation of feature annotation.</text>
</comment>
<dbReference type="UniPathway" id="UPA00193"/>
<dbReference type="PRINTS" id="PR00085">
    <property type="entry name" value="THFDHDRGNASE"/>
</dbReference>
<dbReference type="GO" id="GO:0004477">
    <property type="term" value="F:methenyltetrahydrofolate cyclohydrolase activity"/>
    <property type="evidence" value="ECO:0007669"/>
    <property type="project" value="UniProtKB-UniRule"/>
</dbReference>
<dbReference type="Pfam" id="PF00763">
    <property type="entry name" value="THF_DHG_CYH"/>
    <property type="match status" value="1"/>
</dbReference>
<dbReference type="NCBIfam" id="NF008058">
    <property type="entry name" value="PRK10792.1"/>
    <property type="match status" value="1"/>
</dbReference>
<feature type="binding site" evidence="12">
    <location>
        <begin position="163"/>
        <end position="165"/>
    </location>
    <ligand>
        <name>NADP(+)</name>
        <dbReference type="ChEBI" id="CHEBI:58349"/>
    </ligand>
</feature>
<organism evidence="15 16">
    <name type="scientific">Floricoccus tropicus</name>
    <dbReference type="NCBI Taxonomy" id="1859473"/>
    <lineage>
        <taxon>Bacteria</taxon>
        <taxon>Bacillati</taxon>
        <taxon>Bacillota</taxon>
        <taxon>Bacilli</taxon>
        <taxon>Lactobacillales</taxon>
        <taxon>Streptococcaceae</taxon>
        <taxon>Floricoccus</taxon>
    </lineage>
</organism>
<keyword evidence="5 12" id="KW-0658">Purine biosynthesis</keyword>
<dbReference type="GO" id="GO:0000105">
    <property type="term" value="P:L-histidine biosynthetic process"/>
    <property type="evidence" value="ECO:0007669"/>
    <property type="project" value="UniProtKB-KW"/>
</dbReference>
<name>A0A1E8GMD0_9LACT</name>
<feature type="domain" description="Tetrahydrofolate dehydrogenase/cyclohydrolase catalytic" evidence="13">
    <location>
        <begin position="4"/>
        <end position="118"/>
    </location>
</feature>
<dbReference type="InterPro" id="IPR020867">
    <property type="entry name" value="THF_DH/CycHdrlase_CS"/>
</dbReference>
<keyword evidence="16" id="KW-1185">Reference proteome</keyword>
<comment type="caution">
    <text evidence="15">The sequence shown here is derived from an EMBL/GenBank/DDBJ whole genome shotgun (WGS) entry which is preliminary data.</text>
</comment>
<keyword evidence="11 12" id="KW-0511">Multifunctional enzyme</keyword>
<dbReference type="InterPro" id="IPR000672">
    <property type="entry name" value="THF_DH/CycHdrlase"/>
</dbReference>
<comment type="catalytic activity">
    <reaction evidence="12">
        <text>(6R)-5,10-methenyltetrahydrofolate + H2O = (6R)-10-formyltetrahydrofolate + H(+)</text>
        <dbReference type="Rhea" id="RHEA:23700"/>
        <dbReference type="ChEBI" id="CHEBI:15377"/>
        <dbReference type="ChEBI" id="CHEBI:15378"/>
        <dbReference type="ChEBI" id="CHEBI:57455"/>
        <dbReference type="ChEBI" id="CHEBI:195366"/>
        <dbReference type="EC" id="3.5.4.9"/>
    </reaction>
</comment>
<dbReference type="GO" id="GO:0006164">
    <property type="term" value="P:purine nucleotide biosynthetic process"/>
    <property type="evidence" value="ECO:0007669"/>
    <property type="project" value="UniProtKB-KW"/>
</dbReference>
<reference evidence="16" key="1">
    <citation type="submission" date="2016-09" db="EMBL/GenBank/DDBJ databases">
        <title>Draft genome sequence of a novel species of the family Streptococcaceae isolated from flowers.</title>
        <authorList>
            <person name="Chuah L.-O."/>
            <person name="Yap K.-P."/>
            <person name="Thong K.L."/>
            <person name="Liong M.T."/>
            <person name="Ahmad R."/>
            <person name="Rusul G."/>
        </authorList>
    </citation>
    <scope>NUCLEOTIDE SEQUENCE [LARGE SCALE GENOMIC DNA]</scope>
    <source>
        <strain evidence="16">DF1</strain>
    </source>
</reference>
<dbReference type="PROSITE" id="PS00766">
    <property type="entry name" value="THF_DHG_CYH_1"/>
    <property type="match status" value="1"/>
</dbReference>
<evidence type="ECO:0000256" key="12">
    <source>
        <dbReference type="HAMAP-Rule" id="MF_01576"/>
    </source>
</evidence>
<evidence type="ECO:0000259" key="14">
    <source>
        <dbReference type="Pfam" id="PF02882"/>
    </source>
</evidence>
<proteinExistence type="inferred from homology"/>
<keyword evidence="3 12" id="KW-0554">One-carbon metabolism</keyword>
<dbReference type="EC" id="1.5.1.5" evidence="12"/>
<dbReference type="OrthoDB" id="9803580at2"/>
<comment type="subunit">
    <text evidence="2 12">Homodimer.</text>
</comment>
<comment type="catalytic activity">
    <reaction evidence="12">
        <text>(6R)-5,10-methylene-5,6,7,8-tetrahydrofolate + NADP(+) = (6R)-5,10-methenyltetrahydrofolate + NADPH</text>
        <dbReference type="Rhea" id="RHEA:22812"/>
        <dbReference type="ChEBI" id="CHEBI:15636"/>
        <dbReference type="ChEBI" id="CHEBI:57455"/>
        <dbReference type="ChEBI" id="CHEBI:57783"/>
        <dbReference type="ChEBI" id="CHEBI:58349"/>
        <dbReference type="EC" id="1.5.1.5"/>
    </reaction>
</comment>
<dbReference type="EC" id="3.5.4.9" evidence="12"/>
<dbReference type="InterPro" id="IPR036291">
    <property type="entry name" value="NAD(P)-bd_dom_sf"/>
</dbReference>
<evidence type="ECO:0000256" key="10">
    <source>
        <dbReference type="ARBA" id="ARBA00023167"/>
    </source>
</evidence>
<keyword evidence="9 12" id="KW-0368">Histidine biosynthesis</keyword>
<dbReference type="GO" id="GO:0035999">
    <property type="term" value="P:tetrahydrofolate interconversion"/>
    <property type="evidence" value="ECO:0007669"/>
    <property type="project" value="UniProtKB-UniRule"/>
</dbReference>
<dbReference type="Pfam" id="PF02882">
    <property type="entry name" value="THF_DHG_CYH_C"/>
    <property type="match status" value="1"/>
</dbReference>
<evidence type="ECO:0000256" key="4">
    <source>
        <dbReference type="ARBA" id="ARBA00022605"/>
    </source>
</evidence>